<dbReference type="EMBL" id="CP081869">
    <property type="protein sequence ID" value="QZN99403.1"/>
    <property type="molecule type" value="Genomic_DNA"/>
</dbReference>
<dbReference type="RefSeq" id="WP_261402467.1">
    <property type="nucleotide sequence ID" value="NZ_CP081869.1"/>
</dbReference>
<reference evidence="2" key="1">
    <citation type="submission" date="2021-08" db="EMBL/GenBank/DDBJ databases">
        <authorList>
            <person name="Zhang H."/>
            <person name="Xu M."/>
            <person name="Yu Z."/>
            <person name="Yang L."/>
            <person name="Cai Y."/>
        </authorList>
    </citation>
    <scope>NUCLEOTIDE SEQUENCE</scope>
    <source>
        <strain evidence="2">CHL1</strain>
    </source>
</reference>
<dbReference type="KEGG" id="cmet:K6K41_22050"/>
<keyword evidence="1" id="KW-0812">Transmembrane</keyword>
<keyword evidence="1" id="KW-0472">Membrane</keyword>
<protein>
    <recommendedName>
        <fullName evidence="4">Flp pilus assembly protein TadG</fullName>
    </recommendedName>
</protein>
<sequence length="176" mass="19054">MRRAIGRRFAADENGVAAIEFSVVVPILIVVVLGAATYFVMGREDYRSKRATYVAADIIARQNSVSDSYLALVKTLAERIATSNARTIGFRVTSATKIGPLFVVNWSYATAPYAKRTLIDSALVSTPLAGIGESILMVETSTPYRPLFGLAGLAQATHENVSFARPRNVSQVLKVE</sequence>
<dbReference type="Proteomes" id="UP000825701">
    <property type="component" value="Chromosome"/>
</dbReference>
<evidence type="ECO:0000313" key="2">
    <source>
        <dbReference type="EMBL" id="QZN99403.1"/>
    </source>
</evidence>
<dbReference type="AlphaFoldDB" id="A0A9E6UMP9"/>
<evidence type="ECO:0000313" key="3">
    <source>
        <dbReference type="Proteomes" id="UP000825701"/>
    </source>
</evidence>
<proteinExistence type="predicted"/>
<gene>
    <name evidence="2" type="ORF">K6K41_22050</name>
</gene>
<keyword evidence="3" id="KW-1185">Reference proteome</keyword>
<organism evidence="2 3">
    <name type="scientific">Chenggangzhangella methanolivorans</name>
    <dbReference type="NCBI Taxonomy" id="1437009"/>
    <lineage>
        <taxon>Bacteria</taxon>
        <taxon>Pseudomonadati</taxon>
        <taxon>Pseudomonadota</taxon>
        <taxon>Alphaproteobacteria</taxon>
        <taxon>Hyphomicrobiales</taxon>
        <taxon>Methylopilaceae</taxon>
        <taxon>Chenggangzhangella</taxon>
    </lineage>
</organism>
<evidence type="ECO:0000256" key="1">
    <source>
        <dbReference type="SAM" id="Phobius"/>
    </source>
</evidence>
<feature type="transmembrane region" description="Helical" evidence="1">
    <location>
        <begin position="16"/>
        <end position="40"/>
    </location>
</feature>
<keyword evidence="1" id="KW-1133">Transmembrane helix</keyword>
<evidence type="ECO:0008006" key="4">
    <source>
        <dbReference type="Google" id="ProtNLM"/>
    </source>
</evidence>
<accession>A0A9E6UMP9</accession>
<name>A0A9E6UMP9_9HYPH</name>